<dbReference type="SUPFAM" id="SSF47598">
    <property type="entry name" value="Ribbon-helix-helix"/>
    <property type="match status" value="1"/>
</dbReference>
<reference evidence="7 8" key="1">
    <citation type="submission" date="2019-07" db="EMBL/GenBank/DDBJ databases">
        <authorList>
            <person name="Brisse S."/>
            <person name="Rodrigues C."/>
            <person name="Thorpe H."/>
        </authorList>
    </citation>
    <scope>NUCLEOTIDE SEQUENCE [LARGE SCALE GENOMIC DNA]</scope>
    <source>
        <strain evidence="5">SB6408</strain>
        <strain evidence="6">SB6411</strain>
    </source>
</reference>
<dbReference type="InterPro" id="IPR010985">
    <property type="entry name" value="Ribbon_hlx_hlx"/>
</dbReference>
<dbReference type="AlphaFoldDB" id="A0A564MRF8"/>
<evidence type="ECO:0000256" key="3">
    <source>
        <dbReference type="ARBA" id="ARBA00022649"/>
    </source>
</evidence>
<proteinExistence type="inferred from homology"/>
<sequence length="85" mass="9659">MPTSISLSPHFESFIREQIESGRYNNVSEVIRAGLRALEEREHNQQLEMLQAAVNAGINSGEGRDVKDVFDRLSRKYHLMGENGK</sequence>
<dbReference type="GO" id="GO:0006355">
    <property type="term" value="P:regulation of DNA-templated transcription"/>
    <property type="evidence" value="ECO:0007669"/>
    <property type="project" value="InterPro"/>
</dbReference>
<gene>
    <name evidence="5" type="primary">parD1</name>
    <name evidence="5" type="ORF">SB6408_01400</name>
    <name evidence="6" type="ORF">SB6411_03827</name>
</gene>
<comment type="similarity">
    <text evidence="1">Belongs to the ParD antitoxin family.</text>
</comment>
<comment type="function">
    <text evidence="4">Antitoxin component of a type II toxin-antitoxin (TA) system. Neutralizes the effect of toxin ParE.</text>
</comment>
<accession>A0A564MRF8</accession>
<dbReference type="PANTHER" id="PTHR36582:SF2">
    <property type="entry name" value="ANTITOXIN PARD"/>
    <property type="match status" value="1"/>
</dbReference>
<dbReference type="PANTHER" id="PTHR36582">
    <property type="entry name" value="ANTITOXIN PARD"/>
    <property type="match status" value="1"/>
</dbReference>
<evidence type="ECO:0000313" key="5">
    <source>
        <dbReference type="EMBL" id="VUS86894.1"/>
    </source>
</evidence>
<dbReference type="InterPro" id="IPR038296">
    <property type="entry name" value="ParD_sf"/>
</dbReference>
<dbReference type="RefSeq" id="WP_139539499.1">
    <property type="nucleotide sequence ID" value="NZ_CABEJC010000021.1"/>
</dbReference>
<evidence type="ECO:0000256" key="4">
    <source>
        <dbReference type="ARBA" id="ARBA00037106"/>
    </source>
</evidence>
<dbReference type="Gene3D" id="6.10.10.120">
    <property type="entry name" value="Antitoxin ParD1-like"/>
    <property type="match status" value="1"/>
</dbReference>
<protein>
    <recommendedName>
        <fullName evidence="2">Antitoxin ParD</fullName>
    </recommendedName>
</protein>
<evidence type="ECO:0000313" key="7">
    <source>
        <dbReference type="Proteomes" id="UP000317652"/>
    </source>
</evidence>
<dbReference type="EMBL" id="CABGHF010000023">
    <property type="protein sequence ID" value="VUS86894.1"/>
    <property type="molecule type" value="Genomic_DNA"/>
</dbReference>
<evidence type="ECO:0000256" key="2">
    <source>
        <dbReference type="ARBA" id="ARBA00017940"/>
    </source>
</evidence>
<keyword evidence="7" id="KW-1185">Reference proteome</keyword>
<dbReference type="EMBL" id="CABGGS010000046">
    <property type="protein sequence ID" value="VUS96061.1"/>
    <property type="molecule type" value="Genomic_DNA"/>
</dbReference>
<organism evidence="5 8">
    <name type="scientific">Klebsiella spallanzanii</name>
    <dbReference type="NCBI Taxonomy" id="2587528"/>
    <lineage>
        <taxon>Bacteria</taxon>
        <taxon>Pseudomonadati</taxon>
        <taxon>Pseudomonadota</taxon>
        <taxon>Gammaproteobacteria</taxon>
        <taxon>Enterobacterales</taxon>
        <taxon>Enterobacteriaceae</taxon>
        <taxon>Klebsiella/Raoultella group</taxon>
        <taxon>Klebsiella</taxon>
    </lineage>
</organism>
<dbReference type="Proteomes" id="UP000317652">
    <property type="component" value="Unassembled WGS sequence"/>
</dbReference>
<dbReference type="InterPro" id="IPR022789">
    <property type="entry name" value="ParD"/>
</dbReference>
<evidence type="ECO:0000313" key="6">
    <source>
        <dbReference type="EMBL" id="VUS96061.1"/>
    </source>
</evidence>
<evidence type="ECO:0000256" key="1">
    <source>
        <dbReference type="ARBA" id="ARBA00008580"/>
    </source>
</evidence>
<dbReference type="Proteomes" id="UP000318370">
    <property type="component" value="Unassembled WGS sequence"/>
</dbReference>
<keyword evidence="3" id="KW-1277">Toxin-antitoxin system</keyword>
<dbReference type="NCBIfam" id="TIGR02606">
    <property type="entry name" value="antidote_CC2985"/>
    <property type="match status" value="1"/>
</dbReference>
<evidence type="ECO:0000313" key="8">
    <source>
        <dbReference type="Proteomes" id="UP000318370"/>
    </source>
</evidence>
<dbReference type="Pfam" id="PF03693">
    <property type="entry name" value="ParD_antitoxin"/>
    <property type="match status" value="1"/>
</dbReference>
<dbReference type="CDD" id="cd22231">
    <property type="entry name" value="RHH_NikR_HicB-like"/>
    <property type="match status" value="1"/>
</dbReference>
<name>A0A564MRF8_9ENTR</name>